<evidence type="ECO:0000259" key="1">
    <source>
        <dbReference type="PROSITE" id="PS51186"/>
    </source>
</evidence>
<dbReference type="Pfam" id="PF00583">
    <property type="entry name" value="Acetyltransf_1"/>
    <property type="match status" value="1"/>
</dbReference>
<dbReference type="CDD" id="cd04301">
    <property type="entry name" value="NAT_SF"/>
    <property type="match status" value="1"/>
</dbReference>
<organism evidence="2 4">
    <name type="scientific">Agathobacter rectalis</name>
    <dbReference type="NCBI Taxonomy" id="39491"/>
    <lineage>
        <taxon>Bacteria</taxon>
        <taxon>Bacillati</taxon>
        <taxon>Bacillota</taxon>
        <taxon>Clostridia</taxon>
        <taxon>Lachnospirales</taxon>
        <taxon>Lachnospiraceae</taxon>
        <taxon>Agathobacter</taxon>
    </lineage>
</organism>
<dbReference type="EMBL" id="CVRQ01000022">
    <property type="protein sequence ID" value="CRL38538.1"/>
    <property type="molecule type" value="Genomic_DNA"/>
</dbReference>
<sequence>MRRIVAATEENKEEILKLYKIQLGREFCPWDDSYPGMKEIEFDLGRESLFVMIDGQEINADAGSKEDRIIAAISIDDDPQVERLDCWSHKLAPGAELSRLAVHPDFQNQKIARQMLVFGMEELARRGYKSVHFLVNKLNVKALRSYAVFGFDTVGECSLFGQPFLCYEKSL</sequence>
<name>A0A0M6WMQ4_9FIRM</name>
<dbReference type="Proteomes" id="UP000049472">
    <property type="component" value="Unassembled WGS sequence"/>
</dbReference>
<reference evidence="4" key="1">
    <citation type="submission" date="2015-05" db="EMBL/GenBank/DDBJ databases">
        <authorList>
            <consortium name="Pathogen Informatics"/>
        </authorList>
    </citation>
    <scope>NUCLEOTIDE SEQUENCE [LARGE SCALE GENOMIC DNA]</scope>
    <source>
        <strain evidence="4">T1-815</strain>
    </source>
</reference>
<keyword evidence="4" id="KW-1185">Reference proteome</keyword>
<dbReference type="Proteomes" id="UP001193670">
    <property type="component" value="Unassembled WGS sequence"/>
</dbReference>
<evidence type="ECO:0000313" key="3">
    <source>
        <dbReference type="EMBL" id="NSC27000.1"/>
    </source>
</evidence>
<dbReference type="RefSeq" id="WP_015568140.1">
    <property type="nucleotide sequence ID" value="NZ_CP143947.1"/>
</dbReference>
<dbReference type="AlphaFoldDB" id="A0A0M6WMQ4"/>
<accession>A0A0M6WMQ4</accession>
<reference evidence="3" key="3">
    <citation type="journal article" date="2020" name="Cell Host Microbe">
        <title>Functional and Genomic Variation between Human-Derived Isolates of Lachnospiraceae Reveals Inter- and Intra-Species Diversity.</title>
        <authorList>
            <person name="Sorbara M.T."/>
            <person name="Littmann E.R."/>
            <person name="Fontana E."/>
            <person name="Moody T.U."/>
            <person name="Kohout C.E."/>
            <person name="Gjonbalaj M."/>
            <person name="Eaton V."/>
            <person name="Seok R."/>
            <person name="Leiner I.M."/>
            <person name="Pamer E.G."/>
        </authorList>
    </citation>
    <scope>NUCLEOTIDE SEQUENCE</scope>
    <source>
        <strain evidence="3">MSK.17.79</strain>
    </source>
</reference>
<dbReference type="InterPro" id="IPR016181">
    <property type="entry name" value="Acyl_CoA_acyltransferase"/>
</dbReference>
<evidence type="ECO:0000313" key="4">
    <source>
        <dbReference type="Proteomes" id="UP000049472"/>
    </source>
</evidence>
<dbReference type="PROSITE" id="PS51186">
    <property type="entry name" value="GNAT"/>
    <property type="match status" value="1"/>
</dbReference>
<reference evidence="3" key="4">
    <citation type="submission" date="2020-02" db="EMBL/GenBank/DDBJ databases">
        <authorList>
            <person name="Littmann E."/>
            <person name="Sorbara M."/>
        </authorList>
    </citation>
    <scope>NUCLEOTIDE SEQUENCE</scope>
    <source>
        <strain evidence="3">MSK.17.79</strain>
    </source>
</reference>
<dbReference type="InterPro" id="IPR000182">
    <property type="entry name" value="GNAT_dom"/>
</dbReference>
<dbReference type="GO" id="GO:0016747">
    <property type="term" value="F:acyltransferase activity, transferring groups other than amino-acyl groups"/>
    <property type="evidence" value="ECO:0007669"/>
    <property type="project" value="InterPro"/>
</dbReference>
<dbReference type="Gene3D" id="3.40.630.30">
    <property type="match status" value="1"/>
</dbReference>
<reference evidence="2" key="2">
    <citation type="submission" date="2015-05" db="EMBL/GenBank/DDBJ databases">
        <authorList>
            <person name="Wang D.B."/>
            <person name="Wang M."/>
        </authorList>
    </citation>
    <scope>NUCLEOTIDE SEQUENCE [LARGE SCALE GENOMIC DNA]</scope>
    <source>
        <strain evidence="2">T1-815</strain>
    </source>
</reference>
<evidence type="ECO:0000313" key="2">
    <source>
        <dbReference type="EMBL" id="CRL38538.1"/>
    </source>
</evidence>
<protein>
    <submittedName>
        <fullName evidence="3">GNAT family N-acetyltransferase</fullName>
    </submittedName>
</protein>
<dbReference type="SUPFAM" id="SSF55729">
    <property type="entry name" value="Acyl-CoA N-acyltransferases (Nat)"/>
    <property type="match status" value="1"/>
</dbReference>
<dbReference type="OrthoDB" id="2000632at2"/>
<feature type="domain" description="N-acetyltransferase" evidence="1">
    <location>
        <begin position="2"/>
        <end position="171"/>
    </location>
</feature>
<gene>
    <name evidence="3" type="ORF">G4319_06520</name>
    <name evidence="2" type="ORF">T1815_18351</name>
</gene>
<proteinExistence type="predicted"/>
<dbReference type="EMBL" id="JAAILW010000010">
    <property type="protein sequence ID" value="NSC27000.1"/>
    <property type="molecule type" value="Genomic_DNA"/>
</dbReference>